<keyword evidence="15" id="KW-1185">Reference proteome</keyword>
<evidence type="ECO:0000313" key="15">
    <source>
        <dbReference type="Proteomes" id="UP001597264"/>
    </source>
</evidence>
<feature type="signal peptide" evidence="13">
    <location>
        <begin position="1"/>
        <end position="19"/>
    </location>
</feature>
<evidence type="ECO:0000256" key="11">
    <source>
        <dbReference type="ARBA" id="ARBA00048540"/>
    </source>
</evidence>
<proteinExistence type="inferred from homology"/>
<keyword evidence="13" id="KW-0997">Cell inner membrane</keyword>
<keyword evidence="13" id="KW-1003">Cell membrane</keyword>
<dbReference type="InterPro" id="IPR003374">
    <property type="entry name" value="ApbE-like_sf"/>
</dbReference>
<keyword evidence="5 12" id="KW-0285">Flavoprotein</keyword>
<evidence type="ECO:0000256" key="5">
    <source>
        <dbReference type="ARBA" id="ARBA00022630"/>
    </source>
</evidence>
<dbReference type="Pfam" id="PF02424">
    <property type="entry name" value="ApbE"/>
    <property type="match status" value="1"/>
</dbReference>
<keyword evidence="8 12" id="KW-0274">FAD</keyword>
<dbReference type="PANTHER" id="PTHR30040:SF2">
    <property type="entry name" value="FAD:PROTEIN FMN TRANSFERASE"/>
    <property type="match status" value="1"/>
</dbReference>
<keyword evidence="13" id="KW-0472">Membrane</keyword>
<comment type="caution">
    <text evidence="14">The sequence shown here is derived from an EMBL/GenBank/DDBJ whole genome shotgun (WGS) entry which is preliminary data.</text>
</comment>
<dbReference type="EC" id="2.7.1.180" evidence="3 12"/>
<dbReference type="EMBL" id="JBHTLR010000019">
    <property type="protein sequence ID" value="MFD1217762.1"/>
    <property type="molecule type" value="Genomic_DNA"/>
</dbReference>
<evidence type="ECO:0000256" key="3">
    <source>
        <dbReference type="ARBA" id="ARBA00011955"/>
    </source>
</evidence>
<evidence type="ECO:0000256" key="7">
    <source>
        <dbReference type="ARBA" id="ARBA00022723"/>
    </source>
</evidence>
<dbReference type="InterPro" id="IPR024932">
    <property type="entry name" value="ApbE"/>
</dbReference>
<evidence type="ECO:0000256" key="4">
    <source>
        <dbReference type="ARBA" id="ARBA00016337"/>
    </source>
</evidence>
<reference evidence="15" key="1">
    <citation type="journal article" date="2019" name="Int. J. Syst. Evol. Microbiol.">
        <title>The Global Catalogue of Microorganisms (GCM) 10K type strain sequencing project: providing services to taxonomists for standard genome sequencing and annotation.</title>
        <authorList>
            <consortium name="The Broad Institute Genomics Platform"/>
            <consortium name="The Broad Institute Genome Sequencing Center for Infectious Disease"/>
            <person name="Wu L."/>
            <person name="Ma J."/>
        </authorList>
    </citation>
    <scope>NUCLEOTIDE SEQUENCE [LARGE SCALE GENOMIC DNA]</scope>
    <source>
        <strain evidence="15">CCUG 54356</strain>
    </source>
</reference>
<name>A0ABW3UAU5_9GAMM</name>
<comment type="similarity">
    <text evidence="2 12 13">Belongs to the ApbE family.</text>
</comment>
<evidence type="ECO:0000256" key="10">
    <source>
        <dbReference type="ARBA" id="ARBA00031306"/>
    </source>
</evidence>
<accession>A0ABW3UAU5</accession>
<dbReference type="PIRSF" id="PIRSF006268">
    <property type="entry name" value="ApbE"/>
    <property type="match status" value="1"/>
</dbReference>
<evidence type="ECO:0000256" key="2">
    <source>
        <dbReference type="ARBA" id="ARBA00008282"/>
    </source>
</evidence>
<evidence type="ECO:0000256" key="13">
    <source>
        <dbReference type="RuleBase" id="RU363002"/>
    </source>
</evidence>
<evidence type="ECO:0000256" key="8">
    <source>
        <dbReference type="ARBA" id="ARBA00022827"/>
    </source>
</evidence>
<keyword evidence="13" id="KW-0449">Lipoprotein</keyword>
<dbReference type="SUPFAM" id="SSF143631">
    <property type="entry name" value="ApbE-like"/>
    <property type="match status" value="1"/>
</dbReference>
<evidence type="ECO:0000313" key="14">
    <source>
        <dbReference type="EMBL" id="MFD1217762.1"/>
    </source>
</evidence>
<keyword evidence="13" id="KW-0732">Signal</keyword>
<comment type="function">
    <text evidence="13">Flavin transferase that catalyzes the transfer of the FMN moiety of FAD and its covalent binding to the hydroxyl group of a threonine residue in a target flavoprotein.</text>
</comment>
<gene>
    <name evidence="14" type="ORF">ACFQ2X_14215</name>
</gene>
<evidence type="ECO:0000256" key="1">
    <source>
        <dbReference type="ARBA" id="ARBA00001946"/>
    </source>
</evidence>
<keyword evidence="9 12" id="KW-0460">Magnesium</keyword>
<dbReference type="Proteomes" id="UP001597264">
    <property type="component" value="Unassembled WGS sequence"/>
</dbReference>
<comment type="cofactor">
    <cofactor evidence="1 13">
        <name>Mg(2+)</name>
        <dbReference type="ChEBI" id="CHEBI:18420"/>
    </cofactor>
</comment>
<feature type="chain" id="PRO_5045006150" description="FAD:protein FMN transferase" evidence="13">
    <location>
        <begin position="20"/>
        <end position="335"/>
    </location>
</feature>
<dbReference type="GO" id="GO:0016740">
    <property type="term" value="F:transferase activity"/>
    <property type="evidence" value="ECO:0007669"/>
    <property type="project" value="UniProtKB-KW"/>
</dbReference>
<comment type="catalytic activity">
    <reaction evidence="11 12 13">
        <text>L-threonyl-[protein] + FAD = FMN-L-threonyl-[protein] + AMP + H(+)</text>
        <dbReference type="Rhea" id="RHEA:36847"/>
        <dbReference type="Rhea" id="RHEA-COMP:11060"/>
        <dbReference type="Rhea" id="RHEA-COMP:11061"/>
        <dbReference type="ChEBI" id="CHEBI:15378"/>
        <dbReference type="ChEBI" id="CHEBI:30013"/>
        <dbReference type="ChEBI" id="CHEBI:57692"/>
        <dbReference type="ChEBI" id="CHEBI:74257"/>
        <dbReference type="ChEBI" id="CHEBI:456215"/>
        <dbReference type="EC" id="2.7.1.180"/>
    </reaction>
</comment>
<comment type="subcellular location">
    <subcellularLocation>
        <location evidence="13">Cell inner membrane</location>
        <topology evidence="13">Lipid-anchor</topology>
        <orientation evidence="13">Periplasmic side</orientation>
    </subcellularLocation>
</comment>
<evidence type="ECO:0000256" key="12">
    <source>
        <dbReference type="PIRNR" id="PIRNR006268"/>
    </source>
</evidence>
<protein>
    <recommendedName>
        <fullName evidence="4 12">FAD:protein FMN transferase</fullName>
        <ecNumber evidence="3 12">2.7.1.180</ecNumber>
    </recommendedName>
    <alternativeName>
        <fullName evidence="10 12">Flavin transferase</fullName>
    </alternativeName>
</protein>
<evidence type="ECO:0000256" key="9">
    <source>
        <dbReference type="ARBA" id="ARBA00022842"/>
    </source>
</evidence>
<dbReference type="Gene3D" id="3.10.520.10">
    <property type="entry name" value="ApbE-like domains"/>
    <property type="match status" value="1"/>
</dbReference>
<keyword evidence="6 12" id="KW-0808">Transferase</keyword>
<keyword evidence="7 12" id="KW-0479">Metal-binding</keyword>
<organism evidence="14 15">
    <name type="scientific">Microbulbifer celer</name>
    <dbReference type="NCBI Taxonomy" id="435905"/>
    <lineage>
        <taxon>Bacteria</taxon>
        <taxon>Pseudomonadati</taxon>
        <taxon>Pseudomonadota</taxon>
        <taxon>Gammaproteobacteria</taxon>
        <taxon>Cellvibrionales</taxon>
        <taxon>Microbulbiferaceae</taxon>
        <taxon>Microbulbifer</taxon>
    </lineage>
</organism>
<dbReference type="PROSITE" id="PS51257">
    <property type="entry name" value="PROKAR_LIPOPROTEIN"/>
    <property type="match status" value="1"/>
</dbReference>
<evidence type="ECO:0000256" key="6">
    <source>
        <dbReference type="ARBA" id="ARBA00022679"/>
    </source>
</evidence>
<sequence length="335" mass="35766">MMKPFLTFLGVLLLAACSAEESSWKLSGPTMGTRYHITVVAAPAEVSRESLKADIDAELVAVNQEMSTYIPDSELMRANDVAVGDAVALSDNLALIVGLSKTIYQQSSGAFDVTVGPLVNLWGFGPDPEPETVPSDEEINKLRAQVGSDALTLSGNTLTKSRDVFIDLSAIAKGHGVDRVAELLESKGITNYLVEVGGELRTLGHNATGAPWRIGIERPSAGQVVQKPIAVSGKSIATSGDYRNYYERDGKRFTHTIDPRTGYPVEHRLASVTVIADTCAEADGLATAINVMGAEAGLKLAEKDNLAVFMLVKTDDGFEEQSSTAFSPYLESQGR</sequence>
<dbReference type="PANTHER" id="PTHR30040">
    <property type="entry name" value="THIAMINE BIOSYNTHESIS LIPOPROTEIN APBE"/>
    <property type="match status" value="1"/>
</dbReference>
<dbReference type="RefSeq" id="WP_230438882.1">
    <property type="nucleotide sequence ID" value="NZ_CP087715.1"/>
</dbReference>